<dbReference type="AlphaFoldDB" id="A0A183TF66"/>
<organism evidence="3">
    <name type="scientific">Schistocephalus solidus</name>
    <name type="common">Tapeworm</name>
    <dbReference type="NCBI Taxonomy" id="70667"/>
    <lineage>
        <taxon>Eukaryota</taxon>
        <taxon>Metazoa</taxon>
        <taxon>Spiralia</taxon>
        <taxon>Lophotrochozoa</taxon>
        <taxon>Platyhelminthes</taxon>
        <taxon>Cestoda</taxon>
        <taxon>Eucestoda</taxon>
        <taxon>Diphyllobothriidea</taxon>
        <taxon>Diphyllobothriidae</taxon>
        <taxon>Schistocephalus</taxon>
    </lineage>
</organism>
<dbReference type="WBParaSite" id="SSLN_0001567801-mRNA-1">
    <property type="protein sequence ID" value="SSLN_0001567801-mRNA-1"/>
    <property type="gene ID" value="SSLN_0001567801"/>
</dbReference>
<name>A0A183TF66_SCHSO</name>
<dbReference type="Proteomes" id="UP000275846">
    <property type="component" value="Unassembled WGS sequence"/>
</dbReference>
<evidence type="ECO:0000313" key="1">
    <source>
        <dbReference type="EMBL" id="VDM01500.1"/>
    </source>
</evidence>
<reference evidence="3" key="1">
    <citation type="submission" date="2016-06" db="UniProtKB">
        <authorList>
            <consortium name="WormBaseParasite"/>
        </authorList>
    </citation>
    <scope>IDENTIFICATION</scope>
</reference>
<keyword evidence="2" id="KW-1185">Reference proteome</keyword>
<protein>
    <submittedName>
        <fullName evidence="3">Vacuolar protein sorting-associated protein 51 homolog</fullName>
    </submittedName>
</protein>
<dbReference type="OrthoDB" id="10485109at2759"/>
<evidence type="ECO:0000313" key="3">
    <source>
        <dbReference type="WBParaSite" id="SSLN_0001567801-mRNA-1"/>
    </source>
</evidence>
<proteinExistence type="predicted"/>
<sequence>MVTQYFTSECGFNFAIEDLFLQIVSIYYRGAYRSNSNAEGKPEILRISGVALQHVFAGASDHERNNLTEQLKRDFSTIFSAADEMVTQLLSSRKPTESTEIDEMNYFLPGVCNMFDVVMDPDASEASKTPKINSLSLLEPPCFVISETGLQLLHTIEGAFQDASGATDDRDPCITDCESADDIAVLTRSFAEMQRTLSELCLNFAKVDDSNLILYFEYSR</sequence>
<accession>A0A183TF66</accession>
<reference evidence="1 2" key="2">
    <citation type="submission" date="2018-11" db="EMBL/GenBank/DDBJ databases">
        <authorList>
            <consortium name="Pathogen Informatics"/>
        </authorList>
    </citation>
    <scope>NUCLEOTIDE SEQUENCE [LARGE SCALE GENOMIC DNA]</scope>
    <source>
        <strain evidence="1 2">NST_G2</strain>
    </source>
</reference>
<gene>
    <name evidence="1" type="ORF">SSLN_LOCUS15114</name>
</gene>
<evidence type="ECO:0000313" key="2">
    <source>
        <dbReference type="Proteomes" id="UP000275846"/>
    </source>
</evidence>
<dbReference type="EMBL" id="UYSU01039612">
    <property type="protein sequence ID" value="VDM01500.1"/>
    <property type="molecule type" value="Genomic_DNA"/>
</dbReference>